<evidence type="ECO:0000256" key="2">
    <source>
        <dbReference type="SAM" id="Phobius"/>
    </source>
</evidence>
<comment type="caution">
    <text evidence="3">The sequence shown here is derived from an EMBL/GenBank/DDBJ whole genome shotgun (WGS) entry which is preliminary data.</text>
</comment>
<keyword evidence="2" id="KW-0472">Membrane</keyword>
<protein>
    <submittedName>
        <fullName evidence="3">Uncharacterized protein</fullName>
    </submittedName>
</protein>
<proteinExistence type="predicted"/>
<organism evidence="3 4">
    <name type="scientific">Labedaea rhizosphaerae</name>
    <dbReference type="NCBI Taxonomy" id="598644"/>
    <lineage>
        <taxon>Bacteria</taxon>
        <taxon>Bacillati</taxon>
        <taxon>Actinomycetota</taxon>
        <taxon>Actinomycetes</taxon>
        <taxon>Pseudonocardiales</taxon>
        <taxon>Pseudonocardiaceae</taxon>
        <taxon>Labedaea</taxon>
    </lineage>
</organism>
<sequence>MLTTTWIVGGITVACLVAVAVWRLRKASGTVRRILDEERAATEAGQTDPADADAPAHRAGEVDG</sequence>
<keyword evidence="2" id="KW-1133">Transmembrane helix</keyword>
<feature type="region of interest" description="Disordered" evidence="1">
    <location>
        <begin position="40"/>
        <end position="64"/>
    </location>
</feature>
<name>A0A4R6S9H6_LABRH</name>
<feature type="transmembrane region" description="Helical" evidence="2">
    <location>
        <begin position="6"/>
        <end position="24"/>
    </location>
</feature>
<reference evidence="3 4" key="1">
    <citation type="submission" date="2019-03" db="EMBL/GenBank/DDBJ databases">
        <title>Genomic Encyclopedia of Type Strains, Phase IV (KMG-IV): sequencing the most valuable type-strain genomes for metagenomic binning, comparative biology and taxonomic classification.</title>
        <authorList>
            <person name="Goeker M."/>
        </authorList>
    </citation>
    <scope>NUCLEOTIDE SEQUENCE [LARGE SCALE GENOMIC DNA]</scope>
    <source>
        <strain evidence="3 4">DSM 45361</strain>
    </source>
</reference>
<evidence type="ECO:0000313" key="3">
    <source>
        <dbReference type="EMBL" id="TDP96582.1"/>
    </source>
</evidence>
<evidence type="ECO:0000256" key="1">
    <source>
        <dbReference type="SAM" id="MobiDB-lite"/>
    </source>
</evidence>
<dbReference type="Proteomes" id="UP000295444">
    <property type="component" value="Unassembled WGS sequence"/>
</dbReference>
<keyword evidence="4" id="KW-1185">Reference proteome</keyword>
<keyword evidence="2" id="KW-0812">Transmembrane</keyword>
<dbReference type="EMBL" id="SNXZ01000004">
    <property type="protein sequence ID" value="TDP96582.1"/>
    <property type="molecule type" value="Genomic_DNA"/>
</dbReference>
<dbReference type="RefSeq" id="WP_133851913.1">
    <property type="nucleotide sequence ID" value="NZ_SNXZ01000004.1"/>
</dbReference>
<evidence type="ECO:0000313" key="4">
    <source>
        <dbReference type="Proteomes" id="UP000295444"/>
    </source>
</evidence>
<dbReference type="AlphaFoldDB" id="A0A4R6S9H6"/>
<gene>
    <name evidence="3" type="ORF">EV186_104570</name>
</gene>
<accession>A0A4R6S9H6</accession>
<feature type="compositionally biased region" description="Basic and acidic residues" evidence="1">
    <location>
        <begin position="54"/>
        <end position="64"/>
    </location>
</feature>